<evidence type="ECO:0000256" key="1">
    <source>
        <dbReference type="SAM" id="MobiDB-lite"/>
    </source>
</evidence>
<dbReference type="EMBL" id="BACI01000092">
    <property type="protein sequence ID" value="GAA13747.1"/>
    <property type="molecule type" value="Genomic_DNA"/>
</dbReference>
<comment type="caution">
    <text evidence="3">The sequence shown here is derived from an EMBL/GenBank/DDBJ whole genome shotgun (WGS) entry which is preliminary data.</text>
</comment>
<reference evidence="3 4" key="1">
    <citation type="submission" date="2011-05" db="EMBL/GenBank/DDBJ databases">
        <title>Whole genome shotgun sequence of Gordonia alkanivorans NBRC 16433.</title>
        <authorList>
            <person name="Hosoyama A."/>
            <person name="Nakamura S."/>
            <person name="Takarada H."/>
            <person name="Tsuchikane K."/>
            <person name="Yamazaki S."/>
            <person name="Fujita N."/>
        </authorList>
    </citation>
    <scope>NUCLEOTIDE SEQUENCE [LARGE SCALE GENOMIC DNA]</scope>
    <source>
        <strain evidence="3 4">NBRC 16433</strain>
    </source>
</reference>
<proteinExistence type="predicted"/>
<evidence type="ECO:0000313" key="3">
    <source>
        <dbReference type="EMBL" id="GAA13747.1"/>
    </source>
</evidence>
<sequence length="249" mass="26289">MGAGVTFSTAGERDSDRVRRSLANIRDLGGLPLVSGGTTSPGVLIRSDAPYPDDDDPVGVPWPPSTVVDLRDPSESGAVRVTWPAEVRLVHRQVSSGARIDRLADTALTDIYTAMMQTGGDRLTAALNAFDPAGPTLVHCAAGKDRTGVIVAIAELLAGVEEAAIVADYQRTEQNITGVLARLQHRDRVPRGMSLDAPILRTPREAIDLVVDAVTGHRGGPWGWFEANGGDVGHFEGWVTRFAPGAAPG</sequence>
<dbReference type="InterPro" id="IPR016130">
    <property type="entry name" value="Tyr_Pase_AS"/>
</dbReference>
<dbReference type="Gene3D" id="3.90.190.10">
    <property type="entry name" value="Protein tyrosine phosphatase superfamily"/>
    <property type="match status" value="1"/>
</dbReference>
<dbReference type="InterPro" id="IPR026893">
    <property type="entry name" value="Tyr/Ser_Pase_IphP-type"/>
</dbReference>
<gene>
    <name evidence="3" type="ORF">GOALK_092_00110</name>
</gene>
<dbReference type="PROSITE" id="PS00383">
    <property type="entry name" value="TYR_PHOSPHATASE_1"/>
    <property type="match status" value="1"/>
</dbReference>
<dbReference type="InterPro" id="IPR029021">
    <property type="entry name" value="Prot-tyrosine_phosphatase-like"/>
</dbReference>
<name>F9VYQ8_9ACTN</name>
<feature type="region of interest" description="Disordered" evidence="1">
    <location>
        <begin position="28"/>
        <end position="60"/>
    </location>
</feature>
<accession>F9VYQ8</accession>
<organism evidence="3 4">
    <name type="scientific">Gordonia alkanivorans NBRC 16433</name>
    <dbReference type="NCBI Taxonomy" id="1027371"/>
    <lineage>
        <taxon>Bacteria</taxon>
        <taxon>Bacillati</taxon>
        <taxon>Actinomycetota</taxon>
        <taxon>Actinomycetes</taxon>
        <taxon>Mycobacteriales</taxon>
        <taxon>Gordoniaceae</taxon>
        <taxon>Gordonia</taxon>
    </lineage>
</organism>
<dbReference type="RefSeq" id="WP_006359845.1">
    <property type="nucleotide sequence ID" value="NZ_BACI01000092.1"/>
</dbReference>
<dbReference type="InterPro" id="IPR000387">
    <property type="entry name" value="Tyr_Pase_dom"/>
</dbReference>
<dbReference type="GO" id="GO:0004721">
    <property type="term" value="F:phosphoprotein phosphatase activity"/>
    <property type="evidence" value="ECO:0007669"/>
    <property type="project" value="InterPro"/>
</dbReference>
<evidence type="ECO:0000259" key="2">
    <source>
        <dbReference type="PROSITE" id="PS50056"/>
    </source>
</evidence>
<evidence type="ECO:0000313" key="4">
    <source>
        <dbReference type="Proteomes" id="UP000003558"/>
    </source>
</evidence>
<dbReference type="SUPFAM" id="SSF52799">
    <property type="entry name" value="(Phosphotyrosine protein) phosphatases II"/>
    <property type="match status" value="1"/>
</dbReference>
<dbReference type="Pfam" id="PF13350">
    <property type="entry name" value="Y_phosphatase3"/>
    <property type="match status" value="1"/>
</dbReference>
<dbReference type="AlphaFoldDB" id="F9VYQ8"/>
<dbReference type="Proteomes" id="UP000003558">
    <property type="component" value="Unassembled WGS sequence"/>
</dbReference>
<dbReference type="eggNOG" id="COG2365">
    <property type="taxonomic scope" value="Bacteria"/>
</dbReference>
<dbReference type="PROSITE" id="PS50056">
    <property type="entry name" value="TYR_PHOSPHATASE_2"/>
    <property type="match status" value="1"/>
</dbReference>
<protein>
    <recommendedName>
        <fullName evidence="2">Tyrosine specific protein phosphatases domain-containing protein</fullName>
    </recommendedName>
</protein>
<feature type="domain" description="Tyrosine specific protein phosphatases" evidence="2">
    <location>
        <begin position="121"/>
        <end position="184"/>
    </location>
</feature>
<dbReference type="STRING" id="1027371.GOALK_092_00110"/>